<proteinExistence type="predicted"/>
<dbReference type="EMBL" id="GDID01006316">
    <property type="protein sequence ID" value="JAP90290.1"/>
    <property type="molecule type" value="Transcribed_RNA"/>
</dbReference>
<reference evidence="1" key="1">
    <citation type="submission" date="2015-07" db="EMBL/GenBank/DDBJ databases">
        <title>Adaptation to a free-living lifestyle via gene acquisitions in the diplomonad Trepomonas sp. PC1.</title>
        <authorList>
            <person name="Xu F."/>
            <person name="Jerlstrom-Hultqvist J."/>
            <person name="Kolisko M."/>
            <person name="Simpson A.G.B."/>
            <person name="Roger A.J."/>
            <person name="Svard S.G."/>
            <person name="Andersson J.O."/>
        </authorList>
    </citation>
    <scope>NUCLEOTIDE SEQUENCE</scope>
    <source>
        <strain evidence="1">PC1</strain>
    </source>
</reference>
<feature type="non-terminal residue" evidence="1">
    <location>
        <position position="1"/>
    </location>
</feature>
<organism evidence="1">
    <name type="scientific">Trepomonas sp. PC1</name>
    <dbReference type="NCBI Taxonomy" id="1076344"/>
    <lineage>
        <taxon>Eukaryota</taxon>
        <taxon>Metamonada</taxon>
        <taxon>Diplomonadida</taxon>
        <taxon>Hexamitidae</taxon>
        <taxon>Hexamitinae</taxon>
        <taxon>Trepomonas</taxon>
    </lineage>
</organism>
<name>A0A146K026_9EUKA</name>
<accession>A0A146K026</accession>
<dbReference type="AlphaFoldDB" id="A0A146K026"/>
<sequence>VHSNSAMTQDWVKIILTAYRDKVCLVSMQRFGVIKSAILSGEYQSAANVSSIPEGSLQLIQQFLQQRPLTINSETFRVDQLMENYLLLSNYANKFIQRVLLISDGAVIAIIGQNSYQKYEGLVEVADIFVQMFKLQRQRLQQHLPKPFQPLSQRTSYMEFDFAHQQQFVYKFKIFQKFFFEFEKETQDLQGTLEVEDLGQQVPLSPLDAAATVFAVIDVQSKNKLQLLFQLYELMHSFQNVAVVFCLKDCTQQMLKKIVADAPFIKRLNCCLDVGNGEMFLKQKEWTFEIFSEEEEKEFDQFDQVLDYLQQREDYFPAAVQDRAMYKELHSGNQFVVRGVCNPFVQEPVVYAAQTKYLVFYFKNNVDGLNYLLSELVELQAINPDCYVVVALSPVQYTEFYYLKSKYPQLLKLNLILDKHEAGEYLIEAGHSHVCLYQELCQGDGLNQEDSTQSFVLEYDELLSVEEIQLMRAEKNNGVTEYAENGSMVTFQGLQFSKLTPSNHQEPDRPEKSATKMKIQGQLILCLLKNNFDYDDQLYKFYQLKQKAPIDVICCFVNAGERELKEICSKLKVLNDIILLKDIKKGGQQILAKANINMRYYLINYEGQIYNTADSVETVENLLQKEFGEQFYQDAENDAFIDVGNKDIITYEGRSYRYLNNHMEISKLIKQVSIIFYKVEKVSKLANYDEFKANLAKMVEIEKFYPSNAVILCLLGHNEEQVKEISKETACLKKCQVILDNNTKIERVWAKIDSQQTQNFIIEVHSFDDELRPILDQQLHTTEQVFLSFDELSLFLHDQTMELVQGMPGV</sequence>
<gene>
    <name evidence="1" type="ORF">TPC1_30215</name>
</gene>
<protein>
    <submittedName>
        <fullName evidence="1">Uncharacterized protein</fullName>
    </submittedName>
</protein>
<evidence type="ECO:0000313" key="1">
    <source>
        <dbReference type="EMBL" id="JAP90290.1"/>
    </source>
</evidence>